<dbReference type="Gene3D" id="3.80.10.10">
    <property type="entry name" value="Ribonuclease Inhibitor"/>
    <property type="match status" value="1"/>
</dbReference>
<gene>
    <name evidence="2" type="ORF">RJ639_004245</name>
</gene>
<dbReference type="AlphaFoldDB" id="A0AA88W325"/>
<dbReference type="InterPro" id="IPR044809">
    <property type="entry name" value="AUF1-like"/>
</dbReference>
<feature type="domain" description="F-box" evidence="1">
    <location>
        <begin position="4"/>
        <end position="38"/>
    </location>
</feature>
<dbReference type="SUPFAM" id="SSF52047">
    <property type="entry name" value="RNI-like"/>
    <property type="match status" value="1"/>
</dbReference>
<evidence type="ECO:0000259" key="1">
    <source>
        <dbReference type="Pfam" id="PF12937"/>
    </source>
</evidence>
<proteinExistence type="predicted"/>
<dbReference type="SUPFAM" id="SSF81383">
    <property type="entry name" value="F-box domain"/>
    <property type="match status" value="1"/>
</dbReference>
<organism evidence="2 3">
    <name type="scientific">Escallonia herrerae</name>
    <dbReference type="NCBI Taxonomy" id="1293975"/>
    <lineage>
        <taxon>Eukaryota</taxon>
        <taxon>Viridiplantae</taxon>
        <taxon>Streptophyta</taxon>
        <taxon>Embryophyta</taxon>
        <taxon>Tracheophyta</taxon>
        <taxon>Spermatophyta</taxon>
        <taxon>Magnoliopsida</taxon>
        <taxon>eudicotyledons</taxon>
        <taxon>Gunneridae</taxon>
        <taxon>Pentapetalae</taxon>
        <taxon>asterids</taxon>
        <taxon>campanulids</taxon>
        <taxon>Escalloniales</taxon>
        <taxon>Escalloniaceae</taxon>
        <taxon>Escallonia</taxon>
    </lineage>
</organism>
<keyword evidence="3" id="KW-1185">Reference proteome</keyword>
<evidence type="ECO:0000313" key="2">
    <source>
        <dbReference type="EMBL" id="KAK3018428.1"/>
    </source>
</evidence>
<accession>A0AA88W325</accession>
<reference evidence="2" key="1">
    <citation type="submission" date="2022-12" db="EMBL/GenBank/DDBJ databases">
        <title>Draft genome assemblies for two species of Escallonia (Escalloniales).</title>
        <authorList>
            <person name="Chanderbali A."/>
            <person name="Dervinis C."/>
            <person name="Anghel I."/>
            <person name="Soltis D."/>
            <person name="Soltis P."/>
            <person name="Zapata F."/>
        </authorList>
    </citation>
    <scope>NUCLEOTIDE SEQUENCE</scope>
    <source>
        <strain evidence="2">UCBG64.0493</strain>
        <tissue evidence="2">Leaf</tissue>
    </source>
</reference>
<dbReference type="InterPro" id="IPR036047">
    <property type="entry name" value="F-box-like_dom_sf"/>
</dbReference>
<name>A0AA88W325_9ASTE</name>
<dbReference type="Pfam" id="PF12937">
    <property type="entry name" value="F-box-like"/>
    <property type="match status" value="1"/>
</dbReference>
<comment type="caution">
    <text evidence="2">The sequence shown here is derived from an EMBL/GenBank/DDBJ whole genome shotgun (WGS) entry which is preliminary data.</text>
</comment>
<sequence>MDHLSHLPPPLIIEILSRLDDSADLARCRVVSRTLDGLSCEVRSVHLQCSFDRYARSRSPEAPPAITPFKAIFNGLVGHAAVVESVRIGVEKPLRAVSSDDMEDESDDLYLTDVKFVGEWLPKVSQRLRSVSISDFWVQSCWRRSEVLSLISSYCHGLLELEVKNAWLSVDGLNPMPMLTSLTLEFVRLDDEDLNKVNDCFPSLQVLKLLGVGGLIDPRIHLLKLKTCHWTVSNAPVSLTIVAPNLVNLKLKCVKPRALVIEAPLLSDFHLTLEKANDFVMKEFCSLKTLWLESTNLCNLLCTFRFGKTITNLKVDSPRWAQSVEMTKFSLEELFKTFPNASSLTLGSGAWSELEMCRGEEDLEVGSVMKGLKEVSAYLMLPDIERTLSIIFFLLKKCTSLSDVEFLVHRDVDSSVVSSLVSRCVAHCSRVRWRWGMWKEGMKDSWVSDGVQSVYPGCLQV</sequence>
<evidence type="ECO:0000313" key="3">
    <source>
        <dbReference type="Proteomes" id="UP001188597"/>
    </source>
</evidence>
<dbReference type="EMBL" id="JAVXUP010000936">
    <property type="protein sequence ID" value="KAK3018428.1"/>
    <property type="molecule type" value="Genomic_DNA"/>
</dbReference>
<dbReference type="InterPro" id="IPR001810">
    <property type="entry name" value="F-box_dom"/>
</dbReference>
<dbReference type="Proteomes" id="UP001188597">
    <property type="component" value="Unassembled WGS sequence"/>
</dbReference>
<protein>
    <recommendedName>
        <fullName evidence="1">F-box domain-containing protein</fullName>
    </recommendedName>
</protein>
<dbReference type="PANTHER" id="PTHR31215">
    <property type="entry name" value="OS05G0510400 PROTEIN-RELATED"/>
    <property type="match status" value="1"/>
</dbReference>
<dbReference type="InterPro" id="IPR032675">
    <property type="entry name" value="LRR_dom_sf"/>
</dbReference>